<dbReference type="SMART" id="SM00245">
    <property type="entry name" value="TSPc"/>
    <property type="match status" value="1"/>
</dbReference>
<evidence type="ECO:0000313" key="3">
    <source>
        <dbReference type="EMBL" id="HIU55334.1"/>
    </source>
</evidence>
<evidence type="ECO:0000313" key="4">
    <source>
        <dbReference type="Proteomes" id="UP000824112"/>
    </source>
</evidence>
<dbReference type="EMBL" id="DVNA01000134">
    <property type="protein sequence ID" value="HIU55334.1"/>
    <property type="molecule type" value="Genomic_DNA"/>
</dbReference>
<feature type="domain" description="Tail specific protease" evidence="2">
    <location>
        <begin position="115"/>
        <end position="317"/>
    </location>
</feature>
<evidence type="ECO:0000259" key="2">
    <source>
        <dbReference type="SMART" id="SM00245"/>
    </source>
</evidence>
<dbReference type="Proteomes" id="UP000824112">
    <property type="component" value="Unassembled WGS sequence"/>
</dbReference>
<dbReference type="PANTHER" id="PTHR11261:SF3">
    <property type="entry name" value="RETINOL-BINDING PROTEIN 3"/>
    <property type="match status" value="1"/>
</dbReference>
<feature type="chain" id="PRO_5039490669" evidence="1">
    <location>
        <begin position="24"/>
        <end position="348"/>
    </location>
</feature>
<dbReference type="AlphaFoldDB" id="A0A9D1M814"/>
<dbReference type="Pfam" id="PF03572">
    <property type="entry name" value="Peptidase_S41"/>
    <property type="match status" value="1"/>
</dbReference>
<comment type="caution">
    <text evidence="3">The sequence shown here is derived from an EMBL/GenBank/DDBJ whole genome shotgun (WGS) entry which is preliminary data.</text>
</comment>
<reference evidence="3" key="2">
    <citation type="journal article" date="2021" name="PeerJ">
        <title>Extensive microbial diversity within the chicken gut microbiome revealed by metagenomics and culture.</title>
        <authorList>
            <person name="Gilroy R."/>
            <person name="Ravi A."/>
            <person name="Getino M."/>
            <person name="Pursley I."/>
            <person name="Horton D.L."/>
            <person name="Alikhan N.F."/>
            <person name="Baker D."/>
            <person name="Gharbi K."/>
            <person name="Hall N."/>
            <person name="Watson M."/>
            <person name="Adriaenssens E.M."/>
            <person name="Foster-Nyarko E."/>
            <person name="Jarju S."/>
            <person name="Secka A."/>
            <person name="Antonio M."/>
            <person name="Oren A."/>
            <person name="Chaudhuri R.R."/>
            <person name="La Ragione R."/>
            <person name="Hildebrand F."/>
            <person name="Pallen M.J."/>
        </authorList>
    </citation>
    <scope>NUCLEOTIDE SEQUENCE</scope>
    <source>
        <strain evidence="3">CHK158-818</strain>
    </source>
</reference>
<reference evidence="3" key="1">
    <citation type="submission" date="2020-10" db="EMBL/GenBank/DDBJ databases">
        <authorList>
            <person name="Gilroy R."/>
        </authorList>
    </citation>
    <scope>NUCLEOTIDE SEQUENCE</scope>
    <source>
        <strain evidence="3">CHK158-818</strain>
    </source>
</reference>
<dbReference type="InterPro" id="IPR028204">
    <property type="entry name" value="Tricorn_C1"/>
</dbReference>
<dbReference type="Gene3D" id="3.30.750.44">
    <property type="match status" value="1"/>
</dbReference>
<gene>
    <name evidence="3" type="ORF">IAB03_05955</name>
</gene>
<dbReference type="InterPro" id="IPR029045">
    <property type="entry name" value="ClpP/crotonase-like_dom_sf"/>
</dbReference>
<evidence type="ECO:0000256" key="1">
    <source>
        <dbReference type="SAM" id="SignalP"/>
    </source>
</evidence>
<feature type="signal peptide" evidence="1">
    <location>
        <begin position="1"/>
        <end position="23"/>
    </location>
</feature>
<name>A0A9D1M814_9BACT</name>
<keyword evidence="1" id="KW-0732">Signal</keyword>
<organism evidence="3 4">
    <name type="scientific">Candidatus Gallibacteroides avistercoris</name>
    <dbReference type="NCBI Taxonomy" id="2840833"/>
    <lineage>
        <taxon>Bacteria</taxon>
        <taxon>Pseudomonadati</taxon>
        <taxon>Bacteroidota</taxon>
        <taxon>Bacteroidia</taxon>
        <taxon>Bacteroidales</taxon>
        <taxon>Bacteroidaceae</taxon>
        <taxon>Bacteroidaceae incertae sedis</taxon>
        <taxon>Candidatus Gallibacteroides</taxon>
    </lineage>
</organism>
<dbReference type="GO" id="GO:0006508">
    <property type="term" value="P:proteolysis"/>
    <property type="evidence" value="ECO:0007669"/>
    <property type="project" value="InterPro"/>
</dbReference>
<dbReference type="PANTHER" id="PTHR11261">
    <property type="entry name" value="INTERPHOTORECEPTOR RETINOID-BINDING PROTEIN"/>
    <property type="match status" value="1"/>
</dbReference>
<dbReference type="Gene3D" id="3.90.226.10">
    <property type="entry name" value="2-enoyl-CoA Hydratase, Chain A, domain 1"/>
    <property type="match status" value="1"/>
</dbReference>
<dbReference type="InterPro" id="IPR005151">
    <property type="entry name" value="Tail-specific_protease"/>
</dbReference>
<dbReference type="CDD" id="cd07563">
    <property type="entry name" value="Peptidase_S41_IRBP"/>
    <property type="match status" value="1"/>
</dbReference>
<proteinExistence type="predicted"/>
<protein>
    <submittedName>
        <fullName evidence="3">S41 family peptidase</fullName>
    </submittedName>
</protein>
<dbReference type="SUPFAM" id="SSF52096">
    <property type="entry name" value="ClpP/crotonase"/>
    <property type="match status" value="1"/>
</dbReference>
<dbReference type="Pfam" id="PF14684">
    <property type="entry name" value="Tricorn_C1"/>
    <property type="match status" value="1"/>
</dbReference>
<sequence length="348" mass="39677">MVRLNVYTRVLLCSVLMSLLPLASCDVEYDYADNPEGNFEALWQILNDRYCFFEYKEIDWDEVYTQYKSRIKSHMSDQQLFDVLAEMLAELKDGHVNLYSSFNTARYWKWFEDYEQNFDINLLTRCYLEPGGYNIVGGIYYKIMPNNIGYIYYGSFSNPIGDGNLDEILALFTSCEGIIFDVRDNGGGTLTTVSQIASRFTNEKILSGYVQHKTGTGHNDFSPLTPTYLEPYRGIRYQKPVVVLVNRSSFSATNNFISIMRELPQVTIVGDRSGGGSGLPFSSELPNGWSVRFSACPVYGVDKQHTEFGIDPDIFQSMSIDNMLLGIDDIIERGYEVILQSTQNIMLQ</sequence>
<dbReference type="GO" id="GO:0008236">
    <property type="term" value="F:serine-type peptidase activity"/>
    <property type="evidence" value="ECO:0007669"/>
    <property type="project" value="InterPro"/>
</dbReference>
<accession>A0A9D1M814</accession>